<evidence type="ECO:0000256" key="1">
    <source>
        <dbReference type="ARBA" id="ARBA00004123"/>
    </source>
</evidence>
<keyword evidence="2" id="KW-0805">Transcription regulation</keyword>
<feature type="compositionally biased region" description="Polar residues" evidence="5">
    <location>
        <begin position="542"/>
        <end position="551"/>
    </location>
</feature>
<evidence type="ECO:0000256" key="2">
    <source>
        <dbReference type="ARBA" id="ARBA00023015"/>
    </source>
</evidence>
<keyword evidence="3" id="KW-0804">Transcription</keyword>
<accession>D5GKV3</accession>
<dbReference type="PANTHER" id="PTHR45093:SF2">
    <property type="entry name" value="LISH DOMAIN-CONTAINING PROTEIN"/>
    <property type="match status" value="1"/>
</dbReference>
<organism evidence="6 7">
    <name type="scientific">Tuber melanosporum (strain Mel28)</name>
    <name type="common">Perigord black truffle</name>
    <dbReference type="NCBI Taxonomy" id="656061"/>
    <lineage>
        <taxon>Eukaryota</taxon>
        <taxon>Fungi</taxon>
        <taxon>Dikarya</taxon>
        <taxon>Ascomycota</taxon>
        <taxon>Pezizomycotina</taxon>
        <taxon>Pezizomycetes</taxon>
        <taxon>Pezizales</taxon>
        <taxon>Tuberaceae</taxon>
        <taxon>Tuber</taxon>
    </lineage>
</organism>
<feature type="compositionally biased region" description="Low complexity" evidence="5">
    <location>
        <begin position="629"/>
        <end position="679"/>
    </location>
</feature>
<feature type="compositionally biased region" description="Low complexity" evidence="5">
    <location>
        <begin position="757"/>
        <end position="773"/>
    </location>
</feature>
<feature type="compositionally biased region" description="Basic and acidic residues" evidence="5">
    <location>
        <begin position="487"/>
        <end position="496"/>
    </location>
</feature>
<dbReference type="EMBL" id="FN430341">
    <property type="protein sequence ID" value="CAZ85146.1"/>
    <property type="molecule type" value="Genomic_DNA"/>
</dbReference>
<evidence type="ECO:0000256" key="5">
    <source>
        <dbReference type="SAM" id="MobiDB-lite"/>
    </source>
</evidence>
<name>D5GKV3_TUBMM</name>
<feature type="region of interest" description="Disordered" evidence="5">
    <location>
        <begin position="78"/>
        <end position="139"/>
    </location>
</feature>
<dbReference type="InParanoid" id="D5GKV3"/>
<keyword evidence="7" id="KW-1185">Reference proteome</keyword>
<keyword evidence="4" id="KW-0539">Nucleus</keyword>
<evidence type="ECO:0000256" key="3">
    <source>
        <dbReference type="ARBA" id="ARBA00023163"/>
    </source>
</evidence>
<dbReference type="HOGENOM" id="CLU_008468_0_0_1"/>
<dbReference type="PROSITE" id="PS50896">
    <property type="entry name" value="LISH"/>
    <property type="match status" value="1"/>
</dbReference>
<feature type="region of interest" description="Disordered" evidence="5">
    <location>
        <begin position="396"/>
        <end position="425"/>
    </location>
</feature>
<evidence type="ECO:0000256" key="4">
    <source>
        <dbReference type="ARBA" id="ARBA00023242"/>
    </source>
</evidence>
<feature type="compositionally biased region" description="Pro residues" evidence="5">
    <location>
        <begin position="806"/>
        <end position="815"/>
    </location>
</feature>
<evidence type="ECO:0000313" key="7">
    <source>
        <dbReference type="Proteomes" id="UP000006911"/>
    </source>
</evidence>
<dbReference type="Proteomes" id="UP000006911">
    <property type="component" value="Unassembled WGS sequence"/>
</dbReference>
<dbReference type="KEGG" id="tml:GSTUM_00009782001"/>
<evidence type="ECO:0000313" key="6">
    <source>
        <dbReference type="EMBL" id="CAZ85146.1"/>
    </source>
</evidence>
<proteinExistence type="predicted"/>
<feature type="compositionally biased region" description="Basic and acidic residues" evidence="5">
    <location>
        <begin position="117"/>
        <end position="136"/>
    </location>
</feature>
<feature type="region of interest" description="Disordered" evidence="5">
    <location>
        <begin position="578"/>
        <end position="829"/>
    </location>
</feature>
<gene>
    <name evidence="6" type="ORF">GSTUM_00009782001</name>
</gene>
<protein>
    <submittedName>
        <fullName evidence="6">(Perigord truffle) hypothetical protein</fullName>
    </submittedName>
</protein>
<dbReference type="PANTHER" id="PTHR45093">
    <property type="entry name" value="TRANSCRIPTION ACTIVATOR MSS11"/>
    <property type="match status" value="1"/>
</dbReference>
<dbReference type="AlphaFoldDB" id="D5GKV3"/>
<dbReference type="eggNOG" id="ENOG502R28W">
    <property type="taxonomic scope" value="Eukaryota"/>
</dbReference>
<dbReference type="STRING" id="656061.D5GKV3"/>
<dbReference type="OMA" id="NMAPHFF"/>
<feature type="compositionally biased region" description="Low complexity" evidence="5">
    <location>
        <begin position="695"/>
        <end position="716"/>
    </location>
</feature>
<dbReference type="GO" id="GO:0005634">
    <property type="term" value="C:nucleus"/>
    <property type="evidence" value="ECO:0007669"/>
    <property type="project" value="UniProtKB-SubCell"/>
</dbReference>
<feature type="compositionally biased region" description="Polar residues" evidence="5">
    <location>
        <begin position="287"/>
        <end position="307"/>
    </location>
</feature>
<dbReference type="RefSeq" id="XP_002840955.1">
    <property type="nucleotide sequence ID" value="XM_002840909.1"/>
</dbReference>
<dbReference type="GeneID" id="9183382"/>
<feature type="region of interest" description="Disordered" evidence="5">
    <location>
        <begin position="487"/>
        <end position="555"/>
    </location>
</feature>
<comment type="subcellular location">
    <subcellularLocation>
        <location evidence="1">Nucleus</location>
    </subcellularLocation>
</comment>
<feature type="compositionally biased region" description="Polar residues" evidence="5">
    <location>
        <begin position="410"/>
        <end position="425"/>
    </location>
</feature>
<dbReference type="InterPro" id="IPR006594">
    <property type="entry name" value="LisH"/>
</dbReference>
<sequence length="888" mass="94104">MSQADSKVGQVGMNINVLNMGMGVGGPAGINMNGGPGPRPVPTSNERLLLNTYIYDYFLKHDMIETARSLINEAELQTLPNDGSRRPSPARRAQKHDPDGGIVNGIDDNAMDTGEGSQRKTEDGEDGVKRGDDLPRPKVPSDCPHGSFLFDWWCLFWDIFGARSGGGKNTHAAAVYVAQTQAAQRMRQDVIRQMAPHQQQLMSGQVPSQMLNNAAYSGRIIQGGMMANNGMHVPDNTAGMDMNHKNQLVRQAMLNNNRKTPQQINALKNQQMIQQAMQRTEGDVNEMNGQQPRPQSPATGQNASSPGTKRIRLDNGEYQQVGNGRGAPQGVPPGNSVSASQAHQMLLAGGINPNQLTPQQFAAFQGQNPITQHKSIQLYAQNLAAHTGRAVSALKQQGGPASAGMPSMPPNQQNHGSPMMPQTTEGAPLGVSDFYATTPGGGAMRGGMNPGTGNHALHDYQMQLMMLEQQNKKRLMMARAEQDNIAHHGDSQRRMEAGFPQSMSPGSRAAPSPQPQGGPKMVGTPKMQNQAGPGSPLPEGQISGQVPQRNSPAAMGAFNSQIPQEAHQNLLYPQMKDSMGMMSNTQSGGAPNGTMMRPPNSHTGFNGQMPPGDMPQMRAQQAGRGGPSQMVGPGWQTQQQQQMQMHQAAQQQQQQQQQQPQQPGGQQSGQPPQVGTPQQARQNLPHQAMPPPSAPAGAPGNGRTQPSSPQVQNQQPATPTQSHKSAPKAKGGRDAGKKQRPTKKNAGAAAQAPNPVTPSSEPQTPTTPQHPSSFAPGAAHPRPANFGAGAPQGGNGAGQPQQNTPNPAPAAPPAPIAAQDPTTANAFSDMPADLTLGFDAFQDGSNDSLLDNFDFDSFLNTEDNQGMAAFDGLSGQWNDGVEAGTGES</sequence>
<reference evidence="6 7" key="1">
    <citation type="journal article" date="2010" name="Nature">
        <title>Perigord black truffle genome uncovers evolutionary origins and mechanisms of symbiosis.</title>
        <authorList>
            <person name="Martin F."/>
            <person name="Kohler A."/>
            <person name="Murat C."/>
            <person name="Balestrini R."/>
            <person name="Coutinho P.M."/>
            <person name="Jaillon O."/>
            <person name="Montanini B."/>
            <person name="Morin E."/>
            <person name="Noel B."/>
            <person name="Percudani R."/>
            <person name="Porcel B."/>
            <person name="Rubini A."/>
            <person name="Amicucci A."/>
            <person name="Amselem J."/>
            <person name="Anthouard V."/>
            <person name="Arcioni S."/>
            <person name="Artiguenave F."/>
            <person name="Aury J.M."/>
            <person name="Ballario P."/>
            <person name="Bolchi A."/>
            <person name="Brenna A."/>
            <person name="Brun A."/>
            <person name="Buee M."/>
            <person name="Cantarel B."/>
            <person name="Chevalier G."/>
            <person name="Couloux A."/>
            <person name="Da Silva C."/>
            <person name="Denoeud F."/>
            <person name="Duplessis S."/>
            <person name="Ghignone S."/>
            <person name="Hilselberger B."/>
            <person name="Iotti M."/>
            <person name="Marcais B."/>
            <person name="Mello A."/>
            <person name="Miranda M."/>
            <person name="Pacioni G."/>
            <person name="Quesneville H."/>
            <person name="Riccioni C."/>
            <person name="Ruotolo R."/>
            <person name="Splivallo R."/>
            <person name="Stocchi V."/>
            <person name="Tisserant E."/>
            <person name="Viscomi A.R."/>
            <person name="Zambonelli A."/>
            <person name="Zampieri E."/>
            <person name="Henrissat B."/>
            <person name="Lebrun M.H."/>
            <person name="Paolocci F."/>
            <person name="Bonfante P."/>
            <person name="Ottonello S."/>
            <person name="Wincker P."/>
        </authorList>
    </citation>
    <scope>NUCLEOTIDE SEQUENCE [LARGE SCALE GENOMIC DNA]</scope>
    <source>
        <strain evidence="6 7">Mel28</strain>
    </source>
</reference>
<feature type="region of interest" description="Disordered" evidence="5">
    <location>
        <begin position="270"/>
        <end position="310"/>
    </location>
</feature>
<feature type="region of interest" description="Disordered" evidence="5">
    <location>
        <begin position="318"/>
        <end position="337"/>
    </location>
</feature>
<dbReference type="SMART" id="SM00667">
    <property type="entry name" value="LisH"/>
    <property type="match status" value="1"/>
</dbReference>